<evidence type="ECO:0000313" key="7">
    <source>
        <dbReference type="Proteomes" id="UP000235460"/>
    </source>
</evidence>
<evidence type="ECO:0000313" key="6">
    <source>
        <dbReference type="EMBL" id="PMP67006.1"/>
    </source>
</evidence>
<evidence type="ECO:0000256" key="3">
    <source>
        <dbReference type="ARBA" id="ARBA00022723"/>
    </source>
</evidence>
<dbReference type="GO" id="GO:0008033">
    <property type="term" value="P:tRNA processing"/>
    <property type="evidence" value="ECO:0007669"/>
    <property type="project" value="UniProtKB-KW"/>
</dbReference>
<evidence type="ECO:0000256" key="1">
    <source>
        <dbReference type="ARBA" id="ARBA00007963"/>
    </source>
</evidence>
<dbReference type="InterPro" id="IPR023572">
    <property type="entry name" value="Archease_dom"/>
</dbReference>
<keyword evidence="3" id="KW-0479">Metal-binding</keyword>
<dbReference type="EMBL" id="PNIK01000061">
    <property type="protein sequence ID" value="PMP67006.1"/>
    <property type="molecule type" value="Genomic_DNA"/>
</dbReference>
<dbReference type="GO" id="GO:0046872">
    <property type="term" value="F:metal ion binding"/>
    <property type="evidence" value="ECO:0007669"/>
    <property type="project" value="UniProtKB-KW"/>
</dbReference>
<accession>A0A2N7PNF9</accession>
<dbReference type="InterPro" id="IPR036820">
    <property type="entry name" value="Archease_dom_sf"/>
</dbReference>
<comment type="similarity">
    <text evidence="1">Belongs to the archease family.</text>
</comment>
<dbReference type="Proteomes" id="UP000235460">
    <property type="component" value="Unassembled WGS sequence"/>
</dbReference>
<sequence>MKRKKEKVFYFQPSFLLFPYIMRIGFVKNLITIKNCNMLKLGGLNMMKFEAFEHGADIGIRGYGKTLSEAFSNILKALVTLLVEKIDWKEINLREKHSIKVEAEFLDELLVIFINKVLSLFYLEKVLFFEFKGEIEEKNGKYILKGELLGENYSHEKFGYGVEVKGATFTMAEVKKEKDLWVAQCVVDV</sequence>
<evidence type="ECO:0000256" key="2">
    <source>
        <dbReference type="ARBA" id="ARBA00022694"/>
    </source>
</evidence>
<gene>
    <name evidence="6" type="ORF">C0190_04170</name>
</gene>
<feature type="domain" description="Archease" evidence="5">
    <location>
        <begin position="49"/>
        <end position="189"/>
    </location>
</feature>
<reference evidence="6 7" key="1">
    <citation type="submission" date="2018-01" db="EMBL/GenBank/DDBJ databases">
        <title>Metagenomic assembled genomes from two thermal pools in the Uzon Caldera, Kamchatka, Russia.</title>
        <authorList>
            <person name="Wilkins L."/>
            <person name="Ettinger C."/>
        </authorList>
    </citation>
    <scope>NUCLEOTIDE SEQUENCE [LARGE SCALE GENOMIC DNA]</scope>
    <source>
        <strain evidence="6">ZAV-08</strain>
    </source>
</reference>
<comment type="caution">
    <text evidence="6">The sequence shown here is derived from an EMBL/GenBank/DDBJ whole genome shotgun (WGS) entry which is preliminary data.</text>
</comment>
<dbReference type="AlphaFoldDB" id="A0A2N7PNF9"/>
<keyword evidence="4" id="KW-0106">Calcium</keyword>
<dbReference type="SUPFAM" id="SSF69819">
    <property type="entry name" value="MTH1598-like"/>
    <property type="match status" value="1"/>
</dbReference>
<dbReference type="InterPro" id="IPR002804">
    <property type="entry name" value="Archease"/>
</dbReference>
<organism evidence="6 7">
    <name type="scientific">Thermodesulfobacterium geofontis</name>
    <dbReference type="NCBI Taxonomy" id="1295609"/>
    <lineage>
        <taxon>Bacteria</taxon>
        <taxon>Pseudomonadati</taxon>
        <taxon>Thermodesulfobacteriota</taxon>
        <taxon>Thermodesulfobacteria</taxon>
        <taxon>Thermodesulfobacteriales</taxon>
        <taxon>Thermodesulfobacteriaceae</taxon>
        <taxon>Thermodesulfobacterium</taxon>
    </lineage>
</organism>
<evidence type="ECO:0000256" key="4">
    <source>
        <dbReference type="ARBA" id="ARBA00022837"/>
    </source>
</evidence>
<keyword evidence="2" id="KW-0819">tRNA processing</keyword>
<proteinExistence type="inferred from homology"/>
<evidence type="ECO:0000259" key="5">
    <source>
        <dbReference type="Pfam" id="PF01951"/>
    </source>
</evidence>
<dbReference type="PANTHER" id="PTHR12682:SF11">
    <property type="entry name" value="PROTEIN ARCHEASE"/>
    <property type="match status" value="1"/>
</dbReference>
<protein>
    <submittedName>
        <fullName evidence="6">Archease</fullName>
    </submittedName>
</protein>
<name>A0A2N7PNF9_9BACT</name>
<dbReference type="Pfam" id="PF01951">
    <property type="entry name" value="Archease"/>
    <property type="match status" value="1"/>
</dbReference>
<dbReference type="PANTHER" id="PTHR12682">
    <property type="entry name" value="ARCHEASE"/>
    <property type="match status" value="1"/>
</dbReference>
<dbReference type="Gene3D" id="3.55.10.10">
    <property type="entry name" value="Archease domain"/>
    <property type="match status" value="1"/>
</dbReference>